<keyword evidence="3" id="KW-0732">Signal</keyword>
<keyword evidence="2" id="KW-0456">Lyase</keyword>
<accession>A0ABN1MJX3</accession>
<evidence type="ECO:0000256" key="2">
    <source>
        <dbReference type="ARBA" id="ARBA00023239"/>
    </source>
</evidence>
<dbReference type="EMBL" id="BAAAFG010000016">
    <property type="protein sequence ID" value="GAA0873488.1"/>
    <property type="molecule type" value="Genomic_DNA"/>
</dbReference>
<evidence type="ECO:0000313" key="4">
    <source>
        <dbReference type="EMBL" id="GAA0873488.1"/>
    </source>
</evidence>
<dbReference type="Pfam" id="PF06206">
    <property type="entry name" value="CpeT"/>
    <property type="match status" value="1"/>
</dbReference>
<feature type="chain" id="PRO_5045665059" description="CpeT/CpcT family protein DUF1001" evidence="3">
    <location>
        <begin position="20"/>
        <end position="205"/>
    </location>
</feature>
<sequence length="205" mass="23252">MISRIAFLCFLAVSLIACKRSTNVEQSDIAELHEVMQGTFSSKKQSLADSTYFNIILHMYPIWQDKGAYLYVEQSLSNMPDQPYRQRIYELKKASDSTIASVVYELPNPELYIGKWENPYAFEQLDPSDLIERNGCAVVLKKVADKIYEGSTNDRSCESSLRGASFASSEVTITPNKIISWDRGFDNENKQVWGAKDGGYVFDKL</sequence>
<dbReference type="InterPro" id="IPR010404">
    <property type="entry name" value="CpcT/CpeT"/>
</dbReference>
<proteinExistence type="inferred from homology"/>
<dbReference type="RefSeq" id="WP_343768581.1">
    <property type="nucleotide sequence ID" value="NZ_BAAAFG010000016.1"/>
</dbReference>
<evidence type="ECO:0000313" key="5">
    <source>
        <dbReference type="Proteomes" id="UP001500507"/>
    </source>
</evidence>
<gene>
    <name evidence="4" type="ORF">GCM10009117_26350</name>
</gene>
<dbReference type="Proteomes" id="UP001500507">
    <property type="component" value="Unassembled WGS sequence"/>
</dbReference>
<comment type="similarity">
    <text evidence="1">Belongs to the CpcT/CpeT biliprotein lyase family.</text>
</comment>
<name>A0ABN1MJX3_9FLAO</name>
<dbReference type="PROSITE" id="PS51257">
    <property type="entry name" value="PROKAR_LIPOPROTEIN"/>
    <property type="match status" value="1"/>
</dbReference>
<feature type="signal peptide" evidence="3">
    <location>
        <begin position="1"/>
        <end position="19"/>
    </location>
</feature>
<comment type="caution">
    <text evidence="4">The sequence shown here is derived from an EMBL/GenBank/DDBJ whole genome shotgun (WGS) entry which is preliminary data.</text>
</comment>
<dbReference type="CDD" id="cd16338">
    <property type="entry name" value="CpcT"/>
    <property type="match status" value="1"/>
</dbReference>
<dbReference type="PANTHER" id="PTHR35137:SF1">
    <property type="entry name" value="CHROMOPHORE LYASE CRL, CHLOROPLASTIC"/>
    <property type="match status" value="1"/>
</dbReference>
<keyword evidence="5" id="KW-1185">Reference proteome</keyword>
<reference evidence="4 5" key="1">
    <citation type="journal article" date="2019" name="Int. J. Syst. Evol. Microbiol.">
        <title>The Global Catalogue of Microorganisms (GCM) 10K type strain sequencing project: providing services to taxonomists for standard genome sequencing and annotation.</title>
        <authorList>
            <consortium name="The Broad Institute Genomics Platform"/>
            <consortium name="The Broad Institute Genome Sequencing Center for Infectious Disease"/>
            <person name="Wu L."/>
            <person name="Ma J."/>
        </authorList>
    </citation>
    <scope>NUCLEOTIDE SEQUENCE [LARGE SCALE GENOMIC DNA]</scope>
    <source>
        <strain evidence="4 5">JCM 16082</strain>
    </source>
</reference>
<protein>
    <recommendedName>
        <fullName evidence="6">CpeT/CpcT family protein DUF1001</fullName>
    </recommendedName>
</protein>
<evidence type="ECO:0000256" key="1">
    <source>
        <dbReference type="ARBA" id="ARBA00008206"/>
    </source>
</evidence>
<dbReference type="Gene3D" id="2.40.128.590">
    <property type="entry name" value="CpcT/CpeT domain"/>
    <property type="match status" value="1"/>
</dbReference>
<evidence type="ECO:0000256" key="3">
    <source>
        <dbReference type="SAM" id="SignalP"/>
    </source>
</evidence>
<dbReference type="InterPro" id="IPR038672">
    <property type="entry name" value="CpcT/CpeT_sf"/>
</dbReference>
<organism evidence="4 5">
    <name type="scientific">Gangjinia marincola</name>
    <dbReference type="NCBI Taxonomy" id="578463"/>
    <lineage>
        <taxon>Bacteria</taxon>
        <taxon>Pseudomonadati</taxon>
        <taxon>Bacteroidota</taxon>
        <taxon>Flavobacteriia</taxon>
        <taxon>Flavobacteriales</taxon>
        <taxon>Flavobacteriaceae</taxon>
        <taxon>Gangjinia</taxon>
    </lineage>
</organism>
<evidence type="ECO:0008006" key="6">
    <source>
        <dbReference type="Google" id="ProtNLM"/>
    </source>
</evidence>
<dbReference type="PANTHER" id="PTHR35137">
    <property type="entry name" value="CHROMOPHORE LYASE CRL, CHLOROPLASTIC"/>
    <property type="match status" value="1"/>
</dbReference>